<dbReference type="EMBL" id="MU826366">
    <property type="protein sequence ID" value="KAJ7378430.1"/>
    <property type="molecule type" value="Genomic_DNA"/>
</dbReference>
<dbReference type="PANTHER" id="PTHR11319">
    <property type="entry name" value="G PROTEIN-COUPLED RECEPTOR-RELATED"/>
    <property type="match status" value="1"/>
</dbReference>
<sequence length="204" mass="21782">MRAAVCHSEIHLTNNQSVSCNITLDNVRFAHNTFSSGGLVFLKLENGNQNIHLQDVTFINNSPLSGRDVLTGYDQSECIFCSNIVNVFINASNFTSQNARSFDVIASNVSLQIYNSTFCDHKVEGNGGVISVSGADLCKLNVFNSSFVNTSASQGGVFDIECAKATLSFQGNIFTNNTAVDGSGGSFYVDSSGSGLNNSEFGKK</sequence>
<dbReference type="SUPFAM" id="SSF51126">
    <property type="entry name" value="Pectin lyase-like"/>
    <property type="match status" value="1"/>
</dbReference>
<evidence type="ECO:0000313" key="2">
    <source>
        <dbReference type="Proteomes" id="UP001163046"/>
    </source>
</evidence>
<proteinExistence type="predicted"/>
<keyword evidence="2" id="KW-1185">Reference proteome</keyword>
<dbReference type="Proteomes" id="UP001163046">
    <property type="component" value="Unassembled WGS sequence"/>
</dbReference>
<dbReference type="InterPro" id="IPR011050">
    <property type="entry name" value="Pectin_lyase_fold/virulence"/>
</dbReference>
<comment type="caution">
    <text evidence="1">The sequence shown here is derived from an EMBL/GenBank/DDBJ whole genome shotgun (WGS) entry which is preliminary data.</text>
</comment>
<organism evidence="1 2">
    <name type="scientific">Desmophyllum pertusum</name>
    <dbReference type="NCBI Taxonomy" id="174260"/>
    <lineage>
        <taxon>Eukaryota</taxon>
        <taxon>Metazoa</taxon>
        <taxon>Cnidaria</taxon>
        <taxon>Anthozoa</taxon>
        <taxon>Hexacorallia</taxon>
        <taxon>Scleractinia</taxon>
        <taxon>Caryophylliina</taxon>
        <taxon>Caryophylliidae</taxon>
        <taxon>Desmophyllum</taxon>
    </lineage>
</organism>
<protein>
    <submittedName>
        <fullName evidence="1">Uncharacterized protein</fullName>
    </submittedName>
</protein>
<reference evidence="1" key="1">
    <citation type="submission" date="2023-01" db="EMBL/GenBank/DDBJ databases">
        <title>Genome assembly of the deep-sea coral Lophelia pertusa.</title>
        <authorList>
            <person name="Herrera S."/>
            <person name="Cordes E."/>
        </authorList>
    </citation>
    <scope>NUCLEOTIDE SEQUENCE</scope>
    <source>
        <strain evidence="1">USNM1676648</strain>
        <tissue evidence="1">Polyp</tissue>
    </source>
</reference>
<accession>A0A9W9ZBP7</accession>
<evidence type="ECO:0000313" key="1">
    <source>
        <dbReference type="EMBL" id="KAJ7378430.1"/>
    </source>
</evidence>
<dbReference type="AlphaFoldDB" id="A0A9W9ZBP7"/>
<dbReference type="PANTHER" id="PTHR11319:SF35">
    <property type="entry name" value="OUTER MEMBRANE PROTEIN PMPC-RELATED"/>
    <property type="match status" value="1"/>
</dbReference>
<name>A0A9W9ZBP7_9CNID</name>
<gene>
    <name evidence="1" type="ORF">OS493_022964</name>
</gene>